<feature type="transmembrane region" description="Helical" evidence="5">
    <location>
        <begin position="45"/>
        <end position="62"/>
    </location>
</feature>
<reference evidence="6 7" key="1">
    <citation type="submission" date="2019-09" db="EMBL/GenBank/DDBJ databases">
        <title>Genome sequencing of strain KACC 21233.</title>
        <authorList>
            <person name="Heo J."/>
            <person name="Kim S.-J."/>
            <person name="Kim J.-S."/>
            <person name="Hong S.-B."/>
            <person name="Kwon S.-W."/>
        </authorList>
    </citation>
    <scope>NUCLEOTIDE SEQUENCE [LARGE SCALE GENOMIC DNA]</scope>
    <source>
        <strain evidence="6 7">KACC 21233</strain>
    </source>
</reference>
<dbReference type="GO" id="GO:0006457">
    <property type="term" value="P:protein folding"/>
    <property type="evidence" value="ECO:0007669"/>
    <property type="project" value="InterPro"/>
</dbReference>
<dbReference type="Gene3D" id="1.20.1550.10">
    <property type="entry name" value="DsbB-like"/>
    <property type="match status" value="1"/>
</dbReference>
<accession>A0A5C1YQP7</accession>
<evidence type="ECO:0000256" key="3">
    <source>
        <dbReference type="ARBA" id="ARBA00022989"/>
    </source>
</evidence>
<dbReference type="SUPFAM" id="SSF158442">
    <property type="entry name" value="DsbB-like"/>
    <property type="match status" value="1"/>
</dbReference>
<evidence type="ECO:0000256" key="4">
    <source>
        <dbReference type="ARBA" id="ARBA00023136"/>
    </source>
</evidence>
<evidence type="ECO:0000256" key="1">
    <source>
        <dbReference type="ARBA" id="ARBA00004141"/>
    </source>
</evidence>
<comment type="subcellular location">
    <subcellularLocation>
        <location evidence="1">Membrane</location>
        <topology evidence="1">Multi-pass membrane protein</topology>
    </subcellularLocation>
</comment>
<feature type="transmembrane region" description="Helical" evidence="5">
    <location>
        <begin position="138"/>
        <end position="161"/>
    </location>
</feature>
<dbReference type="EMBL" id="CP043506">
    <property type="protein sequence ID" value="QEO17530.1"/>
    <property type="molecule type" value="Genomic_DNA"/>
</dbReference>
<name>A0A5C1YQP7_9PROT</name>
<dbReference type="RefSeq" id="WP_149279207.1">
    <property type="nucleotide sequence ID" value="NZ_CP043506.1"/>
</dbReference>
<dbReference type="Pfam" id="PF02600">
    <property type="entry name" value="DsbB"/>
    <property type="match status" value="1"/>
</dbReference>
<dbReference type="AlphaFoldDB" id="A0A5C1YQP7"/>
<evidence type="ECO:0000256" key="2">
    <source>
        <dbReference type="ARBA" id="ARBA00022692"/>
    </source>
</evidence>
<feature type="transmembrane region" description="Helical" evidence="5">
    <location>
        <begin position="67"/>
        <end position="89"/>
    </location>
</feature>
<keyword evidence="3 5" id="KW-1133">Transmembrane helix</keyword>
<keyword evidence="4 5" id="KW-0472">Membrane</keyword>
<sequence length="171" mass="18775">MTQYGRNRLLAGVLCLGGVLALAVVWVVEHGLGIMPCELCLWERWPWRVLIGLGLLGLLSPWQWGRFWLWLCVVPLLASIGLTLCHAGVEWGWWPSPLPSCHAPHVFGHSMAERLASMPKLPSKPCDAPTYLVPGLPVSMTVMGGLYALALLVVVLVGGVGGRRSSRRFMR</sequence>
<keyword evidence="2 5" id="KW-0812">Transmembrane</keyword>
<organism evidence="6 7">
    <name type="scientific">Acetobacter vaccinii</name>
    <dbReference type="NCBI Taxonomy" id="2592655"/>
    <lineage>
        <taxon>Bacteria</taxon>
        <taxon>Pseudomonadati</taxon>
        <taxon>Pseudomonadota</taxon>
        <taxon>Alphaproteobacteria</taxon>
        <taxon>Acetobacterales</taxon>
        <taxon>Acetobacteraceae</taxon>
        <taxon>Acetobacter</taxon>
    </lineage>
</organism>
<evidence type="ECO:0000256" key="5">
    <source>
        <dbReference type="SAM" id="Phobius"/>
    </source>
</evidence>
<proteinExistence type="predicted"/>
<evidence type="ECO:0000313" key="6">
    <source>
        <dbReference type="EMBL" id="QEO17530.1"/>
    </source>
</evidence>
<dbReference type="GO" id="GO:0016020">
    <property type="term" value="C:membrane"/>
    <property type="evidence" value="ECO:0007669"/>
    <property type="project" value="UniProtKB-SubCell"/>
</dbReference>
<dbReference type="GO" id="GO:0015035">
    <property type="term" value="F:protein-disulfide reductase activity"/>
    <property type="evidence" value="ECO:0007669"/>
    <property type="project" value="InterPro"/>
</dbReference>
<protein>
    <submittedName>
        <fullName evidence="6">Disulfide bond formation protein B</fullName>
    </submittedName>
</protein>
<dbReference type="InterPro" id="IPR023380">
    <property type="entry name" value="DsbB-like_sf"/>
</dbReference>
<dbReference type="KEGG" id="acek:FLP30_07195"/>
<keyword evidence="7" id="KW-1185">Reference proteome</keyword>
<dbReference type="OrthoDB" id="9808637at2"/>
<dbReference type="InterPro" id="IPR003752">
    <property type="entry name" value="DiS_bond_form_DsbB/BdbC"/>
</dbReference>
<gene>
    <name evidence="6" type="ORF">FLP30_07195</name>
</gene>
<evidence type="ECO:0000313" key="7">
    <source>
        <dbReference type="Proteomes" id="UP000324536"/>
    </source>
</evidence>
<dbReference type="Proteomes" id="UP000324536">
    <property type="component" value="Chromosome"/>
</dbReference>